<dbReference type="Proteomes" id="UP000801492">
    <property type="component" value="Unassembled WGS sequence"/>
</dbReference>
<dbReference type="AlphaFoldDB" id="A0A8K0CQF5"/>
<evidence type="ECO:0000256" key="1">
    <source>
        <dbReference type="ARBA" id="ARBA00004613"/>
    </source>
</evidence>
<evidence type="ECO:0000256" key="2">
    <source>
        <dbReference type="ARBA" id="ARBA00022525"/>
    </source>
</evidence>
<feature type="chain" id="PRO_5035473748" description="Single domain-containing protein" evidence="3">
    <location>
        <begin position="30"/>
        <end position="90"/>
    </location>
</feature>
<keyword evidence="3" id="KW-0732">Signal</keyword>
<evidence type="ECO:0000313" key="5">
    <source>
        <dbReference type="EMBL" id="KAF2888723.1"/>
    </source>
</evidence>
<dbReference type="Pfam" id="PF15430">
    <property type="entry name" value="SVWC"/>
    <property type="match status" value="1"/>
</dbReference>
<accession>A0A8K0CQF5</accession>
<reference evidence="5" key="1">
    <citation type="submission" date="2019-08" db="EMBL/GenBank/DDBJ databases">
        <title>The genome of the North American firefly Photinus pyralis.</title>
        <authorList>
            <consortium name="Photinus pyralis genome working group"/>
            <person name="Fallon T.R."/>
            <person name="Sander Lower S.E."/>
            <person name="Weng J.-K."/>
        </authorList>
    </citation>
    <scope>NUCLEOTIDE SEQUENCE</scope>
    <source>
        <strain evidence="5">TRF0915ILg1</strain>
        <tissue evidence="5">Whole body</tissue>
    </source>
</reference>
<keyword evidence="2" id="KW-0964">Secreted</keyword>
<feature type="signal peptide" evidence="3">
    <location>
        <begin position="1"/>
        <end position="29"/>
    </location>
</feature>
<gene>
    <name evidence="5" type="ORF">ILUMI_17450</name>
</gene>
<evidence type="ECO:0000256" key="3">
    <source>
        <dbReference type="SAM" id="SignalP"/>
    </source>
</evidence>
<dbReference type="EMBL" id="VTPC01074459">
    <property type="protein sequence ID" value="KAF2888723.1"/>
    <property type="molecule type" value="Genomic_DNA"/>
</dbReference>
<proteinExistence type="predicted"/>
<comment type="subcellular location">
    <subcellularLocation>
        <location evidence="1">Secreted</location>
    </subcellularLocation>
</comment>
<evidence type="ECO:0000259" key="4">
    <source>
        <dbReference type="Pfam" id="PF15430"/>
    </source>
</evidence>
<comment type="caution">
    <text evidence="5">The sequence shown here is derived from an EMBL/GenBank/DDBJ whole genome shotgun (WGS) entry which is preliminary data.</text>
</comment>
<organism evidence="5 6">
    <name type="scientific">Ignelater luminosus</name>
    <name type="common">Cucubano</name>
    <name type="synonym">Pyrophorus luminosus</name>
    <dbReference type="NCBI Taxonomy" id="2038154"/>
    <lineage>
        <taxon>Eukaryota</taxon>
        <taxon>Metazoa</taxon>
        <taxon>Ecdysozoa</taxon>
        <taxon>Arthropoda</taxon>
        <taxon>Hexapoda</taxon>
        <taxon>Insecta</taxon>
        <taxon>Pterygota</taxon>
        <taxon>Neoptera</taxon>
        <taxon>Endopterygota</taxon>
        <taxon>Coleoptera</taxon>
        <taxon>Polyphaga</taxon>
        <taxon>Elateriformia</taxon>
        <taxon>Elateroidea</taxon>
        <taxon>Elateridae</taxon>
        <taxon>Agrypninae</taxon>
        <taxon>Pyrophorini</taxon>
        <taxon>Ignelater</taxon>
    </lineage>
</organism>
<feature type="domain" description="Single" evidence="4">
    <location>
        <begin position="54"/>
        <end position="90"/>
    </location>
</feature>
<dbReference type="GO" id="GO:0005576">
    <property type="term" value="C:extracellular region"/>
    <property type="evidence" value="ECO:0007669"/>
    <property type="project" value="UniProtKB-SubCell"/>
</dbReference>
<name>A0A8K0CQF5_IGNLU</name>
<keyword evidence="6" id="KW-1185">Reference proteome</keyword>
<protein>
    <recommendedName>
        <fullName evidence="4">Single domain-containing protein</fullName>
    </recommendedName>
</protein>
<sequence length="90" mass="9912">TNRAFWRTQSIMLMIAFIFLSSCWLQMKGVELIPQTGSPSASEICLKKNPGVNGSFNGCPTLALEPGSKCKISDYDNSKPYPKCCPNFVC</sequence>
<evidence type="ECO:0000313" key="6">
    <source>
        <dbReference type="Proteomes" id="UP000801492"/>
    </source>
</evidence>
<dbReference type="InterPro" id="IPR029277">
    <property type="entry name" value="SVWC_dom"/>
</dbReference>
<feature type="non-terminal residue" evidence="5">
    <location>
        <position position="90"/>
    </location>
</feature>